<name>A0A1M6YVV5_9FIRM</name>
<keyword evidence="11" id="KW-1185">Reference proteome</keyword>
<keyword evidence="5 8" id="KW-1133">Transmembrane helix</keyword>
<reference evidence="10 11" key="1">
    <citation type="submission" date="2016-11" db="EMBL/GenBank/DDBJ databases">
        <authorList>
            <person name="Jaros S."/>
            <person name="Januszkiewicz K."/>
            <person name="Wedrychowicz H."/>
        </authorList>
    </citation>
    <scope>NUCLEOTIDE SEQUENCE [LARGE SCALE GENOMIC DNA]</scope>
    <source>
        <strain evidence="10 11">DSM 14214</strain>
    </source>
</reference>
<dbReference type="AlphaFoldDB" id="A0A1M6YVV5"/>
<evidence type="ECO:0000256" key="2">
    <source>
        <dbReference type="ARBA" id="ARBA00022475"/>
    </source>
</evidence>
<evidence type="ECO:0000259" key="9">
    <source>
        <dbReference type="PROSITE" id="PS51779"/>
    </source>
</evidence>
<dbReference type="Proteomes" id="UP000183975">
    <property type="component" value="Unassembled WGS sequence"/>
</dbReference>
<dbReference type="Pfam" id="PF08478">
    <property type="entry name" value="POTRA_1"/>
    <property type="match status" value="1"/>
</dbReference>
<dbReference type="OrthoDB" id="1748794at2"/>
<dbReference type="InterPro" id="IPR050487">
    <property type="entry name" value="FtsQ_DivIB"/>
</dbReference>
<keyword evidence="4 8" id="KW-0812">Transmembrane</keyword>
<proteinExistence type="predicted"/>
<dbReference type="Pfam" id="PF03799">
    <property type="entry name" value="FtsQ_DivIB_C"/>
    <property type="match status" value="1"/>
</dbReference>
<gene>
    <name evidence="10" type="ORF">SAMN02745138_03093</name>
</gene>
<dbReference type="PROSITE" id="PS51779">
    <property type="entry name" value="POTRA"/>
    <property type="match status" value="1"/>
</dbReference>
<comment type="subcellular location">
    <subcellularLocation>
        <location evidence="1">Membrane</location>
    </subcellularLocation>
</comment>
<evidence type="ECO:0000313" key="10">
    <source>
        <dbReference type="EMBL" id="SHL22235.1"/>
    </source>
</evidence>
<feature type="domain" description="POTRA" evidence="9">
    <location>
        <begin position="54"/>
        <end position="122"/>
    </location>
</feature>
<dbReference type="Gene3D" id="3.10.20.310">
    <property type="entry name" value="membrane protein fhac"/>
    <property type="match status" value="1"/>
</dbReference>
<dbReference type="PANTHER" id="PTHR37820">
    <property type="entry name" value="CELL DIVISION PROTEIN DIVIB"/>
    <property type="match status" value="1"/>
</dbReference>
<sequence>MRKKRKKQMEDIDLMEELEYYQPRKKRLEIPQKYVIAAVLILLAGAAFLFSPFFAVKNIRVENSERFATSDLCERIGLNQGDNAILFNRSKAEDILRQDPYIKDARLVWEFPDTMVISLTERKVRAYVPYMGSYLYIDEEGRVLDVQNVYTEGLPLVKGLVFSGFQRGEVLQVENQESLQVMLQISQMIQKYNLTEFAVEVDVSNTSDIYATVNQVQVHLGTMDNMDQKIRTMAAVVVTIPEEDRGTLDLSDLSKPIVFQYLL</sequence>
<dbReference type="PANTHER" id="PTHR37820:SF1">
    <property type="entry name" value="CELL DIVISION PROTEIN FTSQ"/>
    <property type="match status" value="1"/>
</dbReference>
<accession>A0A1M6YVV5</accession>
<keyword evidence="2" id="KW-1003">Cell membrane</keyword>
<keyword evidence="6 8" id="KW-0472">Membrane</keyword>
<organism evidence="10 11">
    <name type="scientific">Anaerotignum lactatifermentans DSM 14214</name>
    <dbReference type="NCBI Taxonomy" id="1121323"/>
    <lineage>
        <taxon>Bacteria</taxon>
        <taxon>Bacillati</taxon>
        <taxon>Bacillota</taxon>
        <taxon>Clostridia</taxon>
        <taxon>Lachnospirales</taxon>
        <taxon>Anaerotignaceae</taxon>
        <taxon>Anaerotignum</taxon>
    </lineage>
</organism>
<evidence type="ECO:0000256" key="5">
    <source>
        <dbReference type="ARBA" id="ARBA00022989"/>
    </source>
</evidence>
<evidence type="ECO:0000313" key="11">
    <source>
        <dbReference type="Proteomes" id="UP000183975"/>
    </source>
</evidence>
<keyword evidence="3 10" id="KW-0132">Cell division</keyword>
<dbReference type="GO" id="GO:0051301">
    <property type="term" value="P:cell division"/>
    <property type="evidence" value="ECO:0007669"/>
    <property type="project" value="UniProtKB-KW"/>
</dbReference>
<keyword evidence="7" id="KW-0131">Cell cycle</keyword>
<evidence type="ECO:0000256" key="3">
    <source>
        <dbReference type="ARBA" id="ARBA00022618"/>
    </source>
</evidence>
<feature type="transmembrane region" description="Helical" evidence="8">
    <location>
        <begin position="34"/>
        <end position="56"/>
    </location>
</feature>
<dbReference type="GO" id="GO:0005886">
    <property type="term" value="C:plasma membrane"/>
    <property type="evidence" value="ECO:0007669"/>
    <property type="project" value="TreeGrafter"/>
</dbReference>
<evidence type="ECO:0000256" key="7">
    <source>
        <dbReference type="ARBA" id="ARBA00023306"/>
    </source>
</evidence>
<dbReference type="EMBL" id="FRAH01000080">
    <property type="protein sequence ID" value="SHL22235.1"/>
    <property type="molecule type" value="Genomic_DNA"/>
</dbReference>
<protein>
    <submittedName>
        <fullName evidence="10">Cell division septal protein FtsQ</fullName>
    </submittedName>
</protein>
<dbReference type="InterPro" id="IPR005548">
    <property type="entry name" value="Cell_div_FtsQ/DivIB_C"/>
</dbReference>
<dbReference type="RefSeq" id="WP_054329979.1">
    <property type="nucleotide sequence ID" value="NZ_FRAH01000080.1"/>
</dbReference>
<evidence type="ECO:0000256" key="6">
    <source>
        <dbReference type="ARBA" id="ARBA00023136"/>
    </source>
</evidence>
<evidence type="ECO:0000256" key="4">
    <source>
        <dbReference type="ARBA" id="ARBA00022692"/>
    </source>
</evidence>
<dbReference type="InterPro" id="IPR013685">
    <property type="entry name" value="POTRA_FtsQ_type"/>
</dbReference>
<evidence type="ECO:0000256" key="8">
    <source>
        <dbReference type="SAM" id="Phobius"/>
    </source>
</evidence>
<dbReference type="InterPro" id="IPR034746">
    <property type="entry name" value="POTRA"/>
</dbReference>
<evidence type="ECO:0000256" key="1">
    <source>
        <dbReference type="ARBA" id="ARBA00004370"/>
    </source>
</evidence>